<reference evidence="1 2" key="1">
    <citation type="submission" date="2019-07" db="EMBL/GenBank/DDBJ databases">
        <title>Tepidimonas taiwanensis I1-1 draft genome.</title>
        <authorList>
            <person name="Da Costa M.S."/>
            <person name="Froufe H.J.C."/>
            <person name="Egas C."/>
            <person name="Albuquerque L."/>
        </authorList>
    </citation>
    <scope>NUCLEOTIDE SEQUENCE [LARGE SCALE GENOMIC DNA]</scope>
    <source>
        <strain evidence="1 2">I1-1</strain>
    </source>
</reference>
<sequence length="307" mass="32985">MATVDGGGPPTTPAQVLAAYERVRDQLPRAVGERPLRPLPDLAPLTDAYDLFLFDAFGVLNLGERAIPDASARLQALRAAGKTVLMVSNAASVPLPRLVAKYQRLGMGFTAETLVSSREALLAHWHAHAGARMGVMAPDDGPLDDLPTPHHRLLDDPAAYDAAEGFVLLGSDHWTPHRQALLCDSLRRHPRPVWVGNPDLVAPREDAFSLEPGWWAADLQRATGVVPKAFGKPHAAIFQLALAKAGYRGDPRRVLMVGDTLHTDVLGAQAMGFDAAWVVGQGASAGLDVMAAVRRTGIWPDYVLPHI</sequence>
<dbReference type="GO" id="GO:0005737">
    <property type="term" value="C:cytoplasm"/>
    <property type="evidence" value="ECO:0007669"/>
    <property type="project" value="TreeGrafter"/>
</dbReference>
<comment type="caution">
    <text evidence="1">The sequence shown here is derived from an EMBL/GenBank/DDBJ whole genome shotgun (WGS) entry which is preliminary data.</text>
</comment>
<dbReference type="InterPro" id="IPR036412">
    <property type="entry name" value="HAD-like_sf"/>
</dbReference>
<name>A0A554WZU4_9BURK</name>
<gene>
    <name evidence="1" type="ORF">Ttaiw_02400</name>
</gene>
<dbReference type="InterPro" id="IPR023214">
    <property type="entry name" value="HAD_sf"/>
</dbReference>
<dbReference type="PANTHER" id="PTHR19288">
    <property type="entry name" value="4-NITROPHENYLPHOSPHATASE-RELATED"/>
    <property type="match status" value="1"/>
</dbReference>
<evidence type="ECO:0000313" key="2">
    <source>
        <dbReference type="Proteomes" id="UP000317763"/>
    </source>
</evidence>
<protein>
    <submittedName>
        <fullName evidence="1">D,L-glycerol 3-phosphate phosphatase</fullName>
        <ecNumber evidence="1">3.1.3.21</ecNumber>
    </submittedName>
</protein>
<dbReference type="EMBL" id="VJOM01000040">
    <property type="protein sequence ID" value="TSE29103.1"/>
    <property type="molecule type" value="Genomic_DNA"/>
</dbReference>
<accession>A0A554WZU4</accession>
<dbReference type="InterPro" id="IPR006357">
    <property type="entry name" value="HAD-SF_hydro_IIA"/>
</dbReference>
<proteinExistence type="predicted"/>
<dbReference type="GO" id="GO:0016791">
    <property type="term" value="F:phosphatase activity"/>
    <property type="evidence" value="ECO:0007669"/>
    <property type="project" value="TreeGrafter"/>
</dbReference>
<dbReference type="EC" id="3.1.3.21" evidence="1"/>
<dbReference type="Gene3D" id="3.40.50.1000">
    <property type="entry name" value="HAD superfamily/HAD-like"/>
    <property type="match status" value="2"/>
</dbReference>
<keyword evidence="1" id="KW-0378">Hydrolase</keyword>
<dbReference type="Pfam" id="PF13344">
    <property type="entry name" value="Hydrolase_6"/>
    <property type="match status" value="1"/>
</dbReference>
<dbReference type="NCBIfam" id="TIGR01460">
    <property type="entry name" value="HAD-SF-IIA"/>
    <property type="match status" value="1"/>
</dbReference>
<keyword evidence="2" id="KW-1185">Reference proteome</keyword>
<dbReference type="OrthoDB" id="148966at2"/>
<dbReference type="AlphaFoldDB" id="A0A554WZU4"/>
<dbReference type="STRING" id="307486.GCA_000807215_00336"/>
<evidence type="ECO:0000313" key="1">
    <source>
        <dbReference type="EMBL" id="TSE29103.1"/>
    </source>
</evidence>
<dbReference type="SUPFAM" id="SSF56784">
    <property type="entry name" value="HAD-like"/>
    <property type="match status" value="1"/>
</dbReference>
<organism evidence="1 2">
    <name type="scientific">Tepidimonas taiwanensis</name>
    <dbReference type="NCBI Taxonomy" id="307486"/>
    <lineage>
        <taxon>Bacteria</taxon>
        <taxon>Pseudomonadati</taxon>
        <taxon>Pseudomonadota</taxon>
        <taxon>Betaproteobacteria</taxon>
        <taxon>Burkholderiales</taxon>
        <taxon>Tepidimonas</taxon>
    </lineage>
</organism>
<dbReference type="Pfam" id="PF13242">
    <property type="entry name" value="Hydrolase_like"/>
    <property type="match status" value="1"/>
</dbReference>
<dbReference type="Proteomes" id="UP000317763">
    <property type="component" value="Unassembled WGS sequence"/>
</dbReference>
<dbReference type="PANTHER" id="PTHR19288:SF90">
    <property type="entry name" value="OS08G0542600 PROTEIN"/>
    <property type="match status" value="1"/>
</dbReference>
<dbReference type="RefSeq" id="WP_052231377.1">
    <property type="nucleotide sequence ID" value="NZ_CP083911.1"/>
</dbReference>